<accession>A0A0E9QJ66</accession>
<evidence type="ECO:0000313" key="1">
    <source>
        <dbReference type="EMBL" id="JAH16380.1"/>
    </source>
</evidence>
<reference evidence="1" key="2">
    <citation type="journal article" date="2015" name="Fish Shellfish Immunol.">
        <title>Early steps in the European eel (Anguilla anguilla)-Vibrio vulnificus interaction in the gills: Role of the RtxA13 toxin.</title>
        <authorList>
            <person name="Callol A."/>
            <person name="Pajuelo D."/>
            <person name="Ebbesson L."/>
            <person name="Teles M."/>
            <person name="MacKenzie S."/>
            <person name="Amaro C."/>
        </authorList>
    </citation>
    <scope>NUCLEOTIDE SEQUENCE</scope>
</reference>
<sequence>MQIKWCTTALQTAAHMYREAPPAQAL</sequence>
<name>A0A0E9QJ66_ANGAN</name>
<protein>
    <submittedName>
        <fullName evidence="1">Uncharacterized protein</fullName>
    </submittedName>
</protein>
<organism evidence="1">
    <name type="scientific">Anguilla anguilla</name>
    <name type="common">European freshwater eel</name>
    <name type="synonym">Muraena anguilla</name>
    <dbReference type="NCBI Taxonomy" id="7936"/>
    <lineage>
        <taxon>Eukaryota</taxon>
        <taxon>Metazoa</taxon>
        <taxon>Chordata</taxon>
        <taxon>Craniata</taxon>
        <taxon>Vertebrata</taxon>
        <taxon>Euteleostomi</taxon>
        <taxon>Actinopterygii</taxon>
        <taxon>Neopterygii</taxon>
        <taxon>Teleostei</taxon>
        <taxon>Anguilliformes</taxon>
        <taxon>Anguillidae</taxon>
        <taxon>Anguilla</taxon>
    </lineage>
</organism>
<reference evidence="1" key="1">
    <citation type="submission" date="2014-11" db="EMBL/GenBank/DDBJ databases">
        <authorList>
            <person name="Amaro Gonzalez C."/>
        </authorList>
    </citation>
    <scope>NUCLEOTIDE SEQUENCE</scope>
</reference>
<dbReference type="EMBL" id="GBXM01092197">
    <property type="protein sequence ID" value="JAH16380.1"/>
    <property type="molecule type" value="Transcribed_RNA"/>
</dbReference>
<dbReference type="AlphaFoldDB" id="A0A0E9QJ66"/>
<proteinExistence type="predicted"/>